<comment type="caution">
    <text evidence="3">The sequence shown here is derived from an EMBL/GenBank/DDBJ whole genome shotgun (WGS) entry which is preliminary data.</text>
</comment>
<dbReference type="InterPro" id="IPR042758">
    <property type="entry name" value="IGSF11"/>
</dbReference>
<keyword evidence="1" id="KW-0472">Membrane</keyword>
<protein>
    <submittedName>
        <fullName evidence="3">IGS11 protein</fullName>
    </submittedName>
</protein>
<evidence type="ECO:0000313" key="4">
    <source>
        <dbReference type="Proteomes" id="UP000736164"/>
    </source>
</evidence>
<dbReference type="SUPFAM" id="SSF48726">
    <property type="entry name" value="Immunoglobulin"/>
    <property type="match status" value="2"/>
</dbReference>
<dbReference type="Gene3D" id="2.60.40.10">
    <property type="entry name" value="Immunoglobulins"/>
    <property type="match status" value="2"/>
</dbReference>
<dbReference type="InterPro" id="IPR003599">
    <property type="entry name" value="Ig_sub"/>
</dbReference>
<name>A0A8J7NMV6_ATRSP</name>
<evidence type="ECO:0000259" key="2">
    <source>
        <dbReference type="PROSITE" id="PS50835"/>
    </source>
</evidence>
<dbReference type="InterPro" id="IPR036179">
    <property type="entry name" value="Ig-like_dom_sf"/>
</dbReference>
<dbReference type="InterPro" id="IPR007110">
    <property type="entry name" value="Ig-like_dom"/>
</dbReference>
<feature type="non-terminal residue" evidence="3">
    <location>
        <position position="232"/>
    </location>
</feature>
<dbReference type="PANTHER" id="PTHR44699">
    <property type="entry name" value="IMMUNOGLOBULIN SUPERFAMILY MEMBER 11"/>
    <property type="match status" value="1"/>
</dbReference>
<dbReference type="InterPro" id="IPR003598">
    <property type="entry name" value="Ig_sub2"/>
</dbReference>
<evidence type="ECO:0000256" key="1">
    <source>
        <dbReference type="SAM" id="Phobius"/>
    </source>
</evidence>
<reference evidence="3" key="1">
    <citation type="journal article" date="2021" name="Cell">
        <title>Tracing the genetic footprints of vertebrate landing in non-teleost ray-finned fishes.</title>
        <authorList>
            <person name="Bi X."/>
            <person name="Wang K."/>
            <person name="Yang L."/>
            <person name="Pan H."/>
            <person name="Jiang H."/>
            <person name="Wei Q."/>
            <person name="Fang M."/>
            <person name="Yu H."/>
            <person name="Zhu C."/>
            <person name="Cai Y."/>
            <person name="He Y."/>
            <person name="Gan X."/>
            <person name="Zeng H."/>
            <person name="Yu D."/>
            <person name="Zhu Y."/>
            <person name="Jiang H."/>
            <person name="Qiu Q."/>
            <person name="Yang H."/>
            <person name="Zhang Y.E."/>
            <person name="Wang W."/>
            <person name="Zhu M."/>
            <person name="He S."/>
            <person name="Zhang G."/>
        </authorList>
    </citation>
    <scope>NUCLEOTIDE SEQUENCE</scope>
    <source>
        <strain evidence="3">Allg_001</strain>
    </source>
</reference>
<keyword evidence="1" id="KW-0812">Transmembrane</keyword>
<organism evidence="3 4">
    <name type="scientific">Atractosteus spatula</name>
    <name type="common">Alligator gar</name>
    <name type="synonym">Lepisosteus spatula</name>
    <dbReference type="NCBI Taxonomy" id="7917"/>
    <lineage>
        <taxon>Eukaryota</taxon>
        <taxon>Metazoa</taxon>
        <taxon>Chordata</taxon>
        <taxon>Craniata</taxon>
        <taxon>Vertebrata</taxon>
        <taxon>Euteleostomi</taxon>
        <taxon>Actinopterygii</taxon>
        <taxon>Neopterygii</taxon>
        <taxon>Holostei</taxon>
        <taxon>Semionotiformes</taxon>
        <taxon>Lepisosteidae</taxon>
        <taxon>Atractosteus</taxon>
    </lineage>
</organism>
<dbReference type="SMART" id="SM00409">
    <property type="entry name" value="IG"/>
    <property type="match status" value="2"/>
</dbReference>
<dbReference type="PANTHER" id="PTHR44699:SF2">
    <property type="entry name" value="IMMUNOGLOBULIN SUPERFAMILY MEMBER 11-LIKE"/>
    <property type="match status" value="1"/>
</dbReference>
<keyword evidence="1" id="KW-1133">Transmembrane helix</keyword>
<feature type="transmembrane region" description="Helical" evidence="1">
    <location>
        <begin position="167"/>
        <end position="191"/>
    </location>
</feature>
<sequence length="232" mass="24849">VIVYDHREVIESPAFAGRVGFVALPWSADIILNGTRLSDAGTYRCVVSNPPEPGSPGIGELSLTVLAPPSTPHCLPDGHPDEGGSVTLSCYVDEGVPTPQMSWDKLEPEHISLPVIKEGDLKGTVRILNVSSQTAGLYRCSVSNPLGTGACLLHLSVHSSPHPSSGILQGVLLTLCMALVLLALLALVLWLHRSARERKWGHRRGGGGEEEEEEGCYNEIGSTPTFLRRSFV</sequence>
<proteinExistence type="predicted"/>
<feature type="domain" description="Ig-like" evidence="2">
    <location>
        <begin position="68"/>
        <end position="158"/>
    </location>
</feature>
<dbReference type="Proteomes" id="UP000736164">
    <property type="component" value="Unassembled WGS sequence"/>
</dbReference>
<dbReference type="Pfam" id="PF13927">
    <property type="entry name" value="Ig_3"/>
    <property type="match status" value="1"/>
</dbReference>
<dbReference type="SMART" id="SM00408">
    <property type="entry name" value="IGc2"/>
    <property type="match status" value="1"/>
</dbReference>
<feature type="non-terminal residue" evidence="3">
    <location>
        <position position="1"/>
    </location>
</feature>
<dbReference type="EMBL" id="JAAWVO010013848">
    <property type="protein sequence ID" value="MBN3313996.1"/>
    <property type="molecule type" value="Genomic_DNA"/>
</dbReference>
<dbReference type="PROSITE" id="PS50835">
    <property type="entry name" value="IG_LIKE"/>
    <property type="match status" value="1"/>
</dbReference>
<gene>
    <name evidence="3" type="primary">Igsf11_1</name>
    <name evidence="3" type="ORF">GTO95_0004688</name>
</gene>
<accession>A0A8J7NMV6</accession>
<dbReference type="AlphaFoldDB" id="A0A8J7NMV6"/>
<keyword evidence="4" id="KW-1185">Reference proteome</keyword>
<evidence type="ECO:0000313" key="3">
    <source>
        <dbReference type="EMBL" id="MBN3313996.1"/>
    </source>
</evidence>
<dbReference type="InterPro" id="IPR013783">
    <property type="entry name" value="Ig-like_fold"/>
</dbReference>